<dbReference type="EMBL" id="CAJVQA010036972">
    <property type="protein sequence ID" value="CAG8809250.1"/>
    <property type="molecule type" value="Genomic_DNA"/>
</dbReference>
<gene>
    <name evidence="1" type="ORF">CPELLU_LOCUS18461</name>
</gene>
<sequence>MWKKLDDSNLDQVIGFAFPLGNCSVGSIALGGIDNRFIRGSLHNISRLNESEPFHSIKINAAYVGDIPVDVSSIDSILDTRSDRISFGKASVDFFRLINATKSPEGWKIPKPVNISFDITLSNDETVKFDLPSNAICDNSVGLRKGCIAVVDDRSGKRGGGGAGGGAGVAAVAGAAGAIGAEFGGAMADLFTRPLGAQVTQPPQPAQPSQTFLNVTTTQQFTSQLFTTQLNTTQSTIQPTPTTPNAETVVIDLRQFPVELAYIVIDLRKFPMELISRN</sequence>
<dbReference type="Proteomes" id="UP000789759">
    <property type="component" value="Unassembled WGS sequence"/>
</dbReference>
<evidence type="ECO:0000313" key="2">
    <source>
        <dbReference type="Proteomes" id="UP000789759"/>
    </source>
</evidence>
<name>A0A9N9K441_9GLOM</name>
<evidence type="ECO:0000313" key="1">
    <source>
        <dbReference type="EMBL" id="CAG8809250.1"/>
    </source>
</evidence>
<accession>A0A9N9K441</accession>
<protein>
    <submittedName>
        <fullName evidence="1">13369_t:CDS:1</fullName>
    </submittedName>
</protein>
<keyword evidence="2" id="KW-1185">Reference proteome</keyword>
<dbReference type="AlphaFoldDB" id="A0A9N9K441"/>
<organism evidence="1 2">
    <name type="scientific">Cetraspora pellucida</name>
    <dbReference type="NCBI Taxonomy" id="1433469"/>
    <lineage>
        <taxon>Eukaryota</taxon>
        <taxon>Fungi</taxon>
        <taxon>Fungi incertae sedis</taxon>
        <taxon>Mucoromycota</taxon>
        <taxon>Glomeromycotina</taxon>
        <taxon>Glomeromycetes</taxon>
        <taxon>Diversisporales</taxon>
        <taxon>Gigasporaceae</taxon>
        <taxon>Cetraspora</taxon>
    </lineage>
</organism>
<reference evidence="1" key="1">
    <citation type="submission" date="2021-06" db="EMBL/GenBank/DDBJ databases">
        <authorList>
            <person name="Kallberg Y."/>
            <person name="Tangrot J."/>
            <person name="Rosling A."/>
        </authorList>
    </citation>
    <scope>NUCLEOTIDE SEQUENCE</scope>
    <source>
        <strain evidence="1">FL966</strain>
    </source>
</reference>
<dbReference type="InterPro" id="IPR021109">
    <property type="entry name" value="Peptidase_aspartic_dom_sf"/>
</dbReference>
<proteinExistence type="predicted"/>
<dbReference type="SUPFAM" id="SSF50630">
    <property type="entry name" value="Acid proteases"/>
    <property type="match status" value="1"/>
</dbReference>
<comment type="caution">
    <text evidence="1">The sequence shown here is derived from an EMBL/GenBank/DDBJ whole genome shotgun (WGS) entry which is preliminary data.</text>
</comment>
<dbReference type="OrthoDB" id="2411599at2759"/>